<comment type="caution">
    <text evidence="8">The sequence shown here is derived from an EMBL/GenBank/DDBJ whole genome shotgun (WGS) entry which is preliminary data.</text>
</comment>
<comment type="similarity">
    <text evidence="6">Belongs to the NFYA/HAP2 subunit family.</text>
</comment>
<dbReference type="EMBL" id="BDSP01000239">
    <property type="protein sequence ID" value="GAX26174.1"/>
    <property type="molecule type" value="Genomic_DNA"/>
</dbReference>
<gene>
    <name evidence="8" type="ORF">FisN_18Hh291</name>
</gene>
<dbReference type="Pfam" id="PF02045">
    <property type="entry name" value="CBFB_NFYA"/>
    <property type="match status" value="1"/>
</dbReference>
<dbReference type="OrthoDB" id="1097733at2759"/>
<evidence type="ECO:0000256" key="5">
    <source>
        <dbReference type="ARBA" id="ARBA00023242"/>
    </source>
</evidence>
<dbReference type="PANTHER" id="PTHR12632">
    <property type="entry name" value="TRANSCRIPTION FACTOR NF-Y ALPHA-RELATED"/>
    <property type="match status" value="1"/>
</dbReference>
<feature type="region of interest" description="Disordered" evidence="7">
    <location>
        <begin position="172"/>
        <end position="198"/>
    </location>
</feature>
<dbReference type="SMART" id="SM00521">
    <property type="entry name" value="CBF"/>
    <property type="match status" value="1"/>
</dbReference>
<comment type="function">
    <text evidence="6">Component of the sequence-specific heterotrimeric transcription factor (NF-Y) which specifically recognizes a 5'-CCAAT-3' box motif found in the promoters of its target genes.</text>
</comment>
<evidence type="ECO:0000256" key="6">
    <source>
        <dbReference type="RuleBase" id="RU367155"/>
    </source>
</evidence>
<keyword evidence="5 6" id="KW-0539">Nucleus</keyword>
<dbReference type="Proteomes" id="UP000198406">
    <property type="component" value="Unassembled WGS sequence"/>
</dbReference>
<evidence type="ECO:0000256" key="4">
    <source>
        <dbReference type="ARBA" id="ARBA00023163"/>
    </source>
</evidence>
<dbReference type="InterPro" id="IPR001289">
    <property type="entry name" value="NFYA"/>
</dbReference>
<dbReference type="GO" id="GO:0003700">
    <property type="term" value="F:DNA-binding transcription factor activity"/>
    <property type="evidence" value="ECO:0007669"/>
    <property type="project" value="UniProtKB-UniRule"/>
</dbReference>
<dbReference type="GO" id="GO:0005634">
    <property type="term" value="C:nucleus"/>
    <property type="evidence" value="ECO:0007669"/>
    <property type="project" value="UniProtKB-SubCell"/>
</dbReference>
<feature type="compositionally biased region" description="Polar residues" evidence="7">
    <location>
        <begin position="83"/>
        <end position="96"/>
    </location>
</feature>
<evidence type="ECO:0000313" key="9">
    <source>
        <dbReference type="Proteomes" id="UP000198406"/>
    </source>
</evidence>
<feature type="region of interest" description="Disordered" evidence="7">
    <location>
        <begin position="83"/>
        <end position="109"/>
    </location>
</feature>
<reference evidence="8 9" key="1">
    <citation type="journal article" date="2015" name="Plant Cell">
        <title>Oil accumulation by the oleaginous diatom Fistulifera solaris as revealed by the genome and transcriptome.</title>
        <authorList>
            <person name="Tanaka T."/>
            <person name="Maeda Y."/>
            <person name="Veluchamy A."/>
            <person name="Tanaka M."/>
            <person name="Abida H."/>
            <person name="Marechal E."/>
            <person name="Bowler C."/>
            <person name="Muto M."/>
            <person name="Sunaga Y."/>
            <person name="Tanaka M."/>
            <person name="Yoshino T."/>
            <person name="Taniguchi T."/>
            <person name="Fukuda Y."/>
            <person name="Nemoto M."/>
            <person name="Matsumoto M."/>
            <person name="Wong P.S."/>
            <person name="Aburatani S."/>
            <person name="Fujibuchi W."/>
        </authorList>
    </citation>
    <scope>NUCLEOTIDE SEQUENCE [LARGE SCALE GENOMIC DNA]</scope>
    <source>
        <strain evidence="8 9">JPCC DA0580</strain>
    </source>
</reference>
<evidence type="ECO:0000256" key="1">
    <source>
        <dbReference type="ARBA" id="ARBA00004123"/>
    </source>
</evidence>
<proteinExistence type="inferred from homology"/>
<dbReference type="PRINTS" id="PR00616">
    <property type="entry name" value="CCAATSUBUNTB"/>
</dbReference>
<sequence length="198" mass="22514">MNKDETNLTAEQLAYLMAANQQLFAAAAAAASQNLAKPSATFETTPLTPHHLQNNMMMSWLAGLSAFQALQKPQVMDDQQLPYSTAAPSQPSTNALFEQRGPHGPSEPTYVNAKQYFRILKRREARKVLEAYFARTRRAREEKPYMHESRHKHALRRLRGSSGRFLTKSEIEQLKRESSTTCDDEMPPFKKRQCESAL</sequence>
<comment type="subunit">
    <text evidence="6">Heterotrimer.</text>
</comment>
<evidence type="ECO:0000256" key="7">
    <source>
        <dbReference type="SAM" id="MobiDB-lite"/>
    </source>
</evidence>
<protein>
    <recommendedName>
        <fullName evidence="6">Nuclear transcription factor Y subunit</fullName>
    </recommendedName>
</protein>
<keyword evidence="3 6" id="KW-0238">DNA-binding</keyword>
<keyword evidence="2 6" id="KW-0805">Transcription regulation</keyword>
<organism evidence="8 9">
    <name type="scientific">Fistulifera solaris</name>
    <name type="common">Oleaginous diatom</name>
    <dbReference type="NCBI Taxonomy" id="1519565"/>
    <lineage>
        <taxon>Eukaryota</taxon>
        <taxon>Sar</taxon>
        <taxon>Stramenopiles</taxon>
        <taxon>Ochrophyta</taxon>
        <taxon>Bacillariophyta</taxon>
        <taxon>Bacillariophyceae</taxon>
        <taxon>Bacillariophycidae</taxon>
        <taxon>Naviculales</taxon>
        <taxon>Naviculaceae</taxon>
        <taxon>Fistulifera</taxon>
    </lineage>
</organism>
<dbReference type="InParanoid" id="A0A1Z5KIP5"/>
<dbReference type="GO" id="GO:0003677">
    <property type="term" value="F:DNA binding"/>
    <property type="evidence" value="ECO:0007669"/>
    <property type="project" value="UniProtKB-KW"/>
</dbReference>
<evidence type="ECO:0000313" key="8">
    <source>
        <dbReference type="EMBL" id="GAX26174.1"/>
    </source>
</evidence>
<keyword evidence="4 6" id="KW-0804">Transcription</keyword>
<dbReference type="PROSITE" id="PS51152">
    <property type="entry name" value="NFYA_HAP2_2"/>
    <property type="match status" value="1"/>
</dbReference>
<accession>A0A1Z5KIP5</accession>
<name>A0A1Z5KIP5_FISSO</name>
<dbReference type="AlphaFoldDB" id="A0A1Z5KIP5"/>
<comment type="subcellular location">
    <subcellularLocation>
        <location evidence="1 6">Nucleus</location>
    </subcellularLocation>
</comment>
<evidence type="ECO:0000256" key="3">
    <source>
        <dbReference type="ARBA" id="ARBA00023125"/>
    </source>
</evidence>
<dbReference type="Gene3D" id="6.10.250.2430">
    <property type="match status" value="1"/>
</dbReference>
<evidence type="ECO:0000256" key="2">
    <source>
        <dbReference type="ARBA" id="ARBA00023015"/>
    </source>
</evidence>
<keyword evidence="9" id="KW-1185">Reference proteome</keyword>